<reference evidence="1 2" key="3">
    <citation type="journal article" date="2010" name="BMC Genomics">
        <title>Transcriptome sequencing and comparative analysis of cucumber flowers with different sex types.</title>
        <authorList>
            <person name="Guo S."/>
            <person name="Zheng Y."/>
            <person name="Joung J.G."/>
            <person name="Liu S."/>
            <person name="Zhang Z."/>
            <person name="Crasta O.R."/>
            <person name="Sobral B.W."/>
            <person name="Xu Y."/>
            <person name="Huang S."/>
            <person name="Fei Z."/>
        </authorList>
    </citation>
    <scope>NUCLEOTIDE SEQUENCE [LARGE SCALE GENOMIC DNA]</scope>
    <source>
        <strain evidence="2">cv. 9930</strain>
    </source>
</reference>
<dbReference type="Proteomes" id="UP000029981">
    <property type="component" value="Chromosome 6"/>
</dbReference>
<dbReference type="Gramene" id="KGN46354">
    <property type="protein sequence ID" value="KGN46354"/>
    <property type="gene ID" value="Csa_6G087820"/>
</dbReference>
<dbReference type="AlphaFoldDB" id="A0A0A0KBY1"/>
<accession>A0A0A0KBY1</accession>
<evidence type="ECO:0000313" key="2">
    <source>
        <dbReference type="Proteomes" id="UP000029981"/>
    </source>
</evidence>
<proteinExistence type="predicted"/>
<protein>
    <submittedName>
        <fullName evidence="1">Uncharacterized protein</fullName>
    </submittedName>
</protein>
<sequence>MVDSKCLLLAPKFRPLGLIFFPLPPILSKSPSSPRCPPLILSICLDFGCYVERWIEEIKERNKKKEEDKEAKASSFCGFFISTLLALICNEEAPTYPEKASNPSTNTPFSIAQCNFAPFSSNPCGPSSQFILLFSAPLQSTPPFPQIPPHISLHT</sequence>
<organism evidence="1 2">
    <name type="scientific">Cucumis sativus</name>
    <name type="common">Cucumber</name>
    <dbReference type="NCBI Taxonomy" id="3659"/>
    <lineage>
        <taxon>Eukaryota</taxon>
        <taxon>Viridiplantae</taxon>
        <taxon>Streptophyta</taxon>
        <taxon>Embryophyta</taxon>
        <taxon>Tracheophyta</taxon>
        <taxon>Spermatophyta</taxon>
        <taxon>Magnoliopsida</taxon>
        <taxon>eudicotyledons</taxon>
        <taxon>Gunneridae</taxon>
        <taxon>Pentapetalae</taxon>
        <taxon>rosids</taxon>
        <taxon>fabids</taxon>
        <taxon>Cucurbitales</taxon>
        <taxon>Cucurbitaceae</taxon>
        <taxon>Benincaseae</taxon>
        <taxon>Cucumis</taxon>
    </lineage>
</organism>
<dbReference type="EMBL" id="CM002927">
    <property type="protein sequence ID" value="KGN46354.1"/>
    <property type="molecule type" value="Genomic_DNA"/>
</dbReference>
<reference evidence="1 2" key="2">
    <citation type="journal article" date="2009" name="PLoS ONE">
        <title>An integrated genetic and cytogenetic map of the cucumber genome.</title>
        <authorList>
            <person name="Ren Y."/>
            <person name="Zhang Z."/>
            <person name="Liu J."/>
            <person name="Staub J.E."/>
            <person name="Han Y."/>
            <person name="Cheng Z."/>
            <person name="Li X."/>
            <person name="Lu J."/>
            <person name="Miao H."/>
            <person name="Kang H."/>
            <person name="Xie B."/>
            <person name="Gu X."/>
            <person name="Wang X."/>
            <person name="Du Y."/>
            <person name="Jin W."/>
            <person name="Huang S."/>
        </authorList>
    </citation>
    <scope>NUCLEOTIDE SEQUENCE [LARGE SCALE GENOMIC DNA]</scope>
    <source>
        <strain evidence="2">cv. 9930</strain>
    </source>
</reference>
<evidence type="ECO:0000313" key="1">
    <source>
        <dbReference type="EMBL" id="KGN46354.1"/>
    </source>
</evidence>
<name>A0A0A0KBY1_CUCSA</name>
<reference evidence="1 2" key="4">
    <citation type="journal article" date="2011" name="BMC Genomics">
        <title>RNA-Seq improves annotation of protein-coding genes in the cucumber genome.</title>
        <authorList>
            <person name="Li Z."/>
            <person name="Zhang Z."/>
            <person name="Yan P."/>
            <person name="Huang S."/>
            <person name="Fei Z."/>
            <person name="Lin K."/>
        </authorList>
    </citation>
    <scope>NUCLEOTIDE SEQUENCE [LARGE SCALE GENOMIC DNA]</scope>
    <source>
        <strain evidence="2">cv. 9930</strain>
    </source>
</reference>
<reference evidence="1 2" key="1">
    <citation type="journal article" date="2009" name="Nat. Genet.">
        <title>The genome of the cucumber, Cucumis sativus L.</title>
        <authorList>
            <person name="Huang S."/>
            <person name="Li R."/>
            <person name="Zhang Z."/>
            <person name="Li L."/>
            <person name="Gu X."/>
            <person name="Fan W."/>
            <person name="Lucas W.J."/>
            <person name="Wang X."/>
            <person name="Xie B."/>
            <person name="Ni P."/>
            <person name="Ren Y."/>
            <person name="Zhu H."/>
            <person name="Li J."/>
            <person name="Lin K."/>
            <person name="Jin W."/>
            <person name="Fei Z."/>
            <person name="Li G."/>
            <person name="Staub J."/>
            <person name="Kilian A."/>
            <person name="van der Vossen E.A."/>
            <person name="Wu Y."/>
            <person name="Guo J."/>
            <person name="He J."/>
            <person name="Jia Z."/>
            <person name="Ren Y."/>
            <person name="Tian G."/>
            <person name="Lu Y."/>
            <person name="Ruan J."/>
            <person name="Qian W."/>
            <person name="Wang M."/>
            <person name="Huang Q."/>
            <person name="Li B."/>
            <person name="Xuan Z."/>
            <person name="Cao J."/>
            <person name="Asan"/>
            <person name="Wu Z."/>
            <person name="Zhang J."/>
            <person name="Cai Q."/>
            <person name="Bai Y."/>
            <person name="Zhao B."/>
            <person name="Han Y."/>
            <person name="Li Y."/>
            <person name="Li X."/>
            <person name="Wang S."/>
            <person name="Shi Q."/>
            <person name="Liu S."/>
            <person name="Cho W.K."/>
            <person name="Kim J.Y."/>
            <person name="Xu Y."/>
            <person name="Heller-Uszynska K."/>
            <person name="Miao H."/>
            <person name="Cheng Z."/>
            <person name="Zhang S."/>
            <person name="Wu J."/>
            <person name="Yang Y."/>
            <person name="Kang H."/>
            <person name="Li M."/>
            <person name="Liang H."/>
            <person name="Ren X."/>
            <person name="Shi Z."/>
            <person name="Wen M."/>
            <person name="Jian M."/>
            <person name="Yang H."/>
            <person name="Zhang G."/>
            <person name="Yang Z."/>
            <person name="Chen R."/>
            <person name="Liu S."/>
            <person name="Li J."/>
            <person name="Ma L."/>
            <person name="Liu H."/>
            <person name="Zhou Y."/>
            <person name="Zhao J."/>
            <person name="Fang X."/>
            <person name="Li G."/>
            <person name="Fang L."/>
            <person name="Li Y."/>
            <person name="Liu D."/>
            <person name="Zheng H."/>
            <person name="Zhang Y."/>
            <person name="Qin N."/>
            <person name="Li Z."/>
            <person name="Yang G."/>
            <person name="Yang S."/>
            <person name="Bolund L."/>
            <person name="Kristiansen K."/>
            <person name="Zheng H."/>
            <person name="Li S."/>
            <person name="Zhang X."/>
            <person name="Yang H."/>
            <person name="Wang J."/>
            <person name="Sun R."/>
            <person name="Zhang B."/>
            <person name="Jiang S."/>
            <person name="Wang J."/>
            <person name="Du Y."/>
            <person name="Li S."/>
        </authorList>
    </citation>
    <scope>NUCLEOTIDE SEQUENCE [LARGE SCALE GENOMIC DNA]</scope>
    <source>
        <strain evidence="2">cv. 9930</strain>
    </source>
</reference>
<gene>
    <name evidence="1" type="ORF">Csa_6G087820</name>
</gene>
<keyword evidence="2" id="KW-1185">Reference proteome</keyword>